<dbReference type="SUPFAM" id="SSF53335">
    <property type="entry name" value="S-adenosyl-L-methionine-dependent methyltransferases"/>
    <property type="match status" value="1"/>
</dbReference>
<dbReference type="HOGENOM" id="CLU_010595_1_2_1"/>
<dbReference type="Proteomes" id="UP000054321">
    <property type="component" value="Unassembled WGS sequence"/>
</dbReference>
<accession>A0A0C3CTD6</accession>
<dbReference type="AlphaFoldDB" id="A0A0C3CTD6"/>
<dbReference type="STRING" id="913774.A0A0C3CTD6"/>
<name>A0A0C3CTD6_OIDMZ</name>
<dbReference type="CDD" id="cd02440">
    <property type="entry name" value="AdoMet_MTases"/>
    <property type="match status" value="1"/>
</dbReference>
<dbReference type="InterPro" id="IPR029063">
    <property type="entry name" value="SAM-dependent_MTases_sf"/>
</dbReference>
<evidence type="ECO:0000313" key="2">
    <source>
        <dbReference type="Proteomes" id="UP000054321"/>
    </source>
</evidence>
<evidence type="ECO:0008006" key="3">
    <source>
        <dbReference type="Google" id="ProtNLM"/>
    </source>
</evidence>
<dbReference type="PANTHER" id="PTHR43591:SF24">
    <property type="entry name" value="2-METHOXY-6-POLYPRENYL-1,4-BENZOQUINOL METHYLASE, MITOCHONDRIAL"/>
    <property type="match status" value="1"/>
</dbReference>
<dbReference type="GO" id="GO:0008168">
    <property type="term" value="F:methyltransferase activity"/>
    <property type="evidence" value="ECO:0007669"/>
    <property type="project" value="TreeGrafter"/>
</dbReference>
<protein>
    <recommendedName>
        <fullName evidence="3">Methyltransferase domain-containing protein</fullName>
    </recommendedName>
</protein>
<organism evidence="1 2">
    <name type="scientific">Oidiodendron maius (strain Zn)</name>
    <dbReference type="NCBI Taxonomy" id="913774"/>
    <lineage>
        <taxon>Eukaryota</taxon>
        <taxon>Fungi</taxon>
        <taxon>Dikarya</taxon>
        <taxon>Ascomycota</taxon>
        <taxon>Pezizomycotina</taxon>
        <taxon>Leotiomycetes</taxon>
        <taxon>Leotiomycetes incertae sedis</taxon>
        <taxon>Myxotrichaceae</taxon>
        <taxon>Oidiodendron</taxon>
    </lineage>
</organism>
<dbReference type="Pfam" id="PF13489">
    <property type="entry name" value="Methyltransf_23"/>
    <property type="match status" value="1"/>
</dbReference>
<dbReference type="Gene3D" id="3.40.50.150">
    <property type="entry name" value="Vaccinia Virus protein VP39"/>
    <property type="match status" value="1"/>
</dbReference>
<proteinExistence type="predicted"/>
<dbReference type="PANTHER" id="PTHR43591">
    <property type="entry name" value="METHYLTRANSFERASE"/>
    <property type="match status" value="1"/>
</dbReference>
<dbReference type="OrthoDB" id="2013972at2759"/>
<dbReference type="EMBL" id="KN832875">
    <property type="protein sequence ID" value="KIN02269.1"/>
    <property type="molecule type" value="Genomic_DNA"/>
</dbReference>
<reference evidence="2" key="2">
    <citation type="submission" date="2015-01" db="EMBL/GenBank/DDBJ databases">
        <title>Evolutionary Origins and Diversification of the Mycorrhizal Mutualists.</title>
        <authorList>
            <consortium name="DOE Joint Genome Institute"/>
            <consortium name="Mycorrhizal Genomics Consortium"/>
            <person name="Kohler A."/>
            <person name="Kuo A."/>
            <person name="Nagy L.G."/>
            <person name="Floudas D."/>
            <person name="Copeland A."/>
            <person name="Barry K.W."/>
            <person name="Cichocki N."/>
            <person name="Veneault-Fourrey C."/>
            <person name="LaButti K."/>
            <person name="Lindquist E.A."/>
            <person name="Lipzen A."/>
            <person name="Lundell T."/>
            <person name="Morin E."/>
            <person name="Murat C."/>
            <person name="Riley R."/>
            <person name="Ohm R."/>
            <person name="Sun H."/>
            <person name="Tunlid A."/>
            <person name="Henrissat B."/>
            <person name="Grigoriev I.V."/>
            <person name="Hibbett D.S."/>
            <person name="Martin F."/>
        </authorList>
    </citation>
    <scope>NUCLEOTIDE SEQUENCE [LARGE SCALE GENOMIC DNA]</scope>
    <source>
        <strain evidence="2">Zn</strain>
    </source>
</reference>
<gene>
    <name evidence="1" type="ORF">OIDMADRAFT_41400</name>
</gene>
<dbReference type="InParanoid" id="A0A0C3CTD6"/>
<keyword evidence="2" id="KW-1185">Reference proteome</keyword>
<reference evidence="1 2" key="1">
    <citation type="submission" date="2014-04" db="EMBL/GenBank/DDBJ databases">
        <authorList>
            <consortium name="DOE Joint Genome Institute"/>
            <person name="Kuo A."/>
            <person name="Martino E."/>
            <person name="Perotto S."/>
            <person name="Kohler A."/>
            <person name="Nagy L.G."/>
            <person name="Floudas D."/>
            <person name="Copeland A."/>
            <person name="Barry K.W."/>
            <person name="Cichocki N."/>
            <person name="Veneault-Fourrey C."/>
            <person name="LaButti K."/>
            <person name="Lindquist E.A."/>
            <person name="Lipzen A."/>
            <person name="Lundell T."/>
            <person name="Morin E."/>
            <person name="Murat C."/>
            <person name="Sun H."/>
            <person name="Tunlid A."/>
            <person name="Henrissat B."/>
            <person name="Grigoriev I.V."/>
            <person name="Hibbett D.S."/>
            <person name="Martin F."/>
            <person name="Nordberg H.P."/>
            <person name="Cantor M.N."/>
            <person name="Hua S.X."/>
        </authorList>
    </citation>
    <scope>NUCLEOTIDE SEQUENCE [LARGE SCALE GENOMIC DNA]</scope>
    <source>
        <strain evidence="1 2">Zn</strain>
    </source>
</reference>
<evidence type="ECO:0000313" key="1">
    <source>
        <dbReference type="EMBL" id="KIN02269.1"/>
    </source>
</evidence>
<sequence length="307" mass="35073">MLTICRSYTASITSSIWDYQYENGRRYHAFRAGQYVMPNDEREQDRLDFMHHIFNVTMGGKLQLAPIGDNPQHVLDVGTGTGIWAIEFADMYPSAEVIGLDLSPIQPVWVPPNLRFQVDDVESPWVFPSSKPFDFIKMRAMGGSIADWPRLLKRAYDHIRPGGWIELSDFDAWASTDDNSLPETSSYHEFQVSLEEAATKFGRKMNVGPSHRMALQQTGFVDVVEDVRKVPLSPWPRDPKQKELGRYMQVQMQDAVESYGLAPLTRVLGWDPARVQLLLAGVRQDLRNRDYHIYSKCSGVFALKDDQ</sequence>